<dbReference type="InterPro" id="IPR011009">
    <property type="entry name" value="Kinase-like_dom_sf"/>
</dbReference>
<dbReference type="EMBL" id="JH159153">
    <property type="protein sequence ID" value="EGZ20749.1"/>
    <property type="molecule type" value="Genomic_DNA"/>
</dbReference>
<dbReference type="KEGG" id="psoj:PHYSODRAFT_298741"/>
<organism evidence="1 2">
    <name type="scientific">Phytophthora sojae (strain P6497)</name>
    <name type="common">Soybean stem and root rot agent</name>
    <name type="synonym">Phytophthora megasperma f. sp. glycines</name>
    <dbReference type="NCBI Taxonomy" id="1094619"/>
    <lineage>
        <taxon>Eukaryota</taxon>
        <taxon>Sar</taxon>
        <taxon>Stramenopiles</taxon>
        <taxon>Oomycota</taxon>
        <taxon>Peronosporomycetes</taxon>
        <taxon>Peronosporales</taxon>
        <taxon>Peronosporaceae</taxon>
        <taxon>Phytophthora</taxon>
    </lineage>
</organism>
<dbReference type="GeneID" id="20641645"/>
<gene>
    <name evidence="1" type="ORF">PHYSODRAFT_298741</name>
</gene>
<reference evidence="1 2" key="1">
    <citation type="journal article" date="2006" name="Science">
        <title>Phytophthora genome sequences uncover evolutionary origins and mechanisms of pathogenesis.</title>
        <authorList>
            <person name="Tyler B.M."/>
            <person name="Tripathy S."/>
            <person name="Zhang X."/>
            <person name="Dehal P."/>
            <person name="Jiang R.H."/>
            <person name="Aerts A."/>
            <person name="Arredondo F.D."/>
            <person name="Baxter L."/>
            <person name="Bensasson D."/>
            <person name="Beynon J.L."/>
            <person name="Chapman J."/>
            <person name="Damasceno C.M."/>
            <person name="Dorrance A.E."/>
            <person name="Dou D."/>
            <person name="Dickerman A.W."/>
            <person name="Dubchak I.L."/>
            <person name="Garbelotto M."/>
            <person name="Gijzen M."/>
            <person name="Gordon S.G."/>
            <person name="Govers F."/>
            <person name="Grunwald N.J."/>
            <person name="Huang W."/>
            <person name="Ivors K.L."/>
            <person name="Jones R.W."/>
            <person name="Kamoun S."/>
            <person name="Krampis K."/>
            <person name="Lamour K.H."/>
            <person name="Lee M.K."/>
            <person name="McDonald W.H."/>
            <person name="Medina M."/>
            <person name="Meijer H.J."/>
            <person name="Nordberg E.K."/>
            <person name="Maclean D.J."/>
            <person name="Ospina-Giraldo M.D."/>
            <person name="Morris P.F."/>
            <person name="Phuntumart V."/>
            <person name="Putnam N.H."/>
            <person name="Rash S."/>
            <person name="Rose J.K."/>
            <person name="Sakihama Y."/>
            <person name="Salamov A.A."/>
            <person name="Savidor A."/>
            <person name="Scheuring C.F."/>
            <person name="Smith B.M."/>
            <person name="Sobral B.W."/>
            <person name="Terry A."/>
            <person name="Torto-Alalibo T.A."/>
            <person name="Win J."/>
            <person name="Xu Z."/>
            <person name="Zhang H."/>
            <person name="Grigoriev I.V."/>
            <person name="Rokhsar D.S."/>
            <person name="Boore J.L."/>
        </authorList>
    </citation>
    <scope>NUCLEOTIDE SEQUENCE [LARGE SCALE GENOMIC DNA]</scope>
    <source>
        <strain evidence="1 2">P6497</strain>
    </source>
</reference>
<dbReference type="SUPFAM" id="SSF56112">
    <property type="entry name" value="Protein kinase-like (PK-like)"/>
    <property type="match status" value="1"/>
</dbReference>
<evidence type="ECO:0000313" key="2">
    <source>
        <dbReference type="Proteomes" id="UP000002640"/>
    </source>
</evidence>
<dbReference type="Gene3D" id="1.10.510.10">
    <property type="entry name" value="Transferase(Phosphotransferase) domain 1"/>
    <property type="match status" value="1"/>
</dbReference>
<evidence type="ECO:0000313" key="1">
    <source>
        <dbReference type="EMBL" id="EGZ20749.1"/>
    </source>
</evidence>
<accession>G4Z380</accession>
<dbReference type="AlphaFoldDB" id="G4Z380"/>
<dbReference type="Proteomes" id="UP000002640">
    <property type="component" value="Unassembled WGS sequence"/>
</dbReference>
<proteinExistence type="predicted"/>
<dbReference type="RefSeq" id="XP_009523466.1">
    <property type="nucleotide sequence ID" value="XM_009525171.1"/>
</dbReference>
<keyword evidence="2" id="KW-1185">Reference proteome</keyword>
<sequence>MTRYVVERFDVDVNAKNKDEANAVRLAADGGYHATQRILTRFLIDDDTNGDMNFFHDRLTCCVPPSEIELTVFSPNGGIGADFQAKWLDADAVVKLFIPDAAHSSFNDERNNALAGPEVLRGGPPSFKSDVYALAMCIMAAREGDTPWGGEDDEDDESYKELRLMKLAWVPEREVQDDGDSDSDCDIAFVIPMCYQDPQKRASLSSVVYELERLAAKESSEISHPELEPADSFDDYALGQLHQAWVKLQSRMETCDNVEYCRAFDQLKMIQKRMQEATHYRALGPPDSQDDA</sequence>
<evidence type="ECO:0008006" key="3">
    <source>
        <dbReference type="Google" id="ProtNLM"/>
    </source>
</evidence>
<protein>
    <recommendedName>
        <fullName evidence="3">Protein kinase domain-containing protein</fullName>
    </recommendedName>
</protein>
<name>G4Z380_PHYSP</name>
<dbReference type="InParanoid" id="G4Z380"/>